<comment type="caution">
    <text evidence="3">The sequence shown here is derived from an EMBL/GenBank/DDBJ whole genome shotgun (WGS) entry which is preliminary data.</text>
</comment>
<dbReference type="InterPro" id="IPR056423">
    <property type="entry name" value="BACK_BPM_SPOP"/>
</dbReference>
<proteinExistence type="inferred from homology"/>
<keyword evidence="4" id="KW-1185">Reference proteome</keyword>
<reference evidence="3" key="2">
    <citation type="submission" date="2021-12" db="EMBL/GenBank/DDBJ databases">
        <title>Resequencing data analysis of finger millet.</title>
        <authorList>
            <person name="Hatakeyama M."/>
            <person name="Aluri S."/>
            <person name="Balachadran M.T."/>
            <person name="Sivarajan S.R."/>
            <person name="Poveda L."/>
            <person name="Shimizu-Inatsugi R."/>
            <person name="Schlapbach R."/>
            <person name="Sreeman S.M."/>
            <person name="Shimizu K.K."/>
        </authorList>
    </citation>
    <scope>NUCLEOTIDE SEQUENCE</scope>
</reference>
<evidence type="ECO:0000256" key="1">
    <source>
        <dbReference type="ARBA" id="ARBA00010846"/>
    </source>
</evidence>
<gene>
    <name evidence="3" type="primary">ga12190</name>
    <name evidence="3" type="ORF">PR202_ga12190</name>
</gene>
<feature type="domain" description="BPM/SPOP BACK" evidence="2">
    <location>
        <begin position="10"/>
        <end position="62"/>
    </location>
</feature>
<dbReference type="Pfam" id="PF24570">
    <property type="entry name" value="BACK_BPM_SPOP"/>
    <property type="match status" value="1"/>
</dbReference>
<protein>
    <recommendedName>
        <fullName evidence="2">BPM/SPOP BACK domain-containing protein</fullName>
    </recommendedName>
</protein>
<dbReference type="Proteomes" id="UP001054889">
    <property type="component" value="Unassembled WGS sequence"/>
</dbReference>
<comment type="similarity">
    <text evidence="1">Belongs to the Tdpoz family.</text>
</comment>
<evidence type="ECO:0000259" key="2">
    <source>
        <dbReference type="Pfam" id="PF24570"/>
    </source>
</evidence>
<evidence type="ECO:0000313" key="4">
    <source>
        <dbReference type="Proteomes" id="UP001054889"/>
    </source>
</evidence>
<dbReference type="AlphaFoldDB" id="A0AAV5CB59"/>
<sequence>MLCERIDMTSVVESLAVAKDHGCQTLEAMCLDFIARPWNLKAVMKTEGFEKIKTRCPGLLLEPLMNKFAN</sequence>
<name>A0AAV5CB59_ELECO</name>
<dbReference type="EMBL" id="BQKI01000005">
    <property type="protein sequence ID" value="GJM95453.1"/>
    <property type="molecule type" value="Genomic_DNA"/>
</dbReference>
<evidence type="ECO:0000313" key="3">
    <source>
        <dbReference type="EMBL" id="GJM95453.1"/>
    </source>
</evidence>
<accession>A0AAV5CB59</accession>
<organism evidence="3 4">
    <name type="scientific">Eleusine coracana subsp. coracana</name>
    <dbReference type="NCBI Taxonomy" id="191504"/>
    <lineage>
        <taxon>Eukaryota</taxon>
        <taxon>Viridiplantae</taxon>
        <taxon>Streptophyta</taxon>
        <taxon>Embryophyta</taxon>
        <taxon>Tracheophyta</taxon>
        <taxon>Spermatophyta</taxon>
        <taxon>Magnoliopsida</taxon>
        <taxon>Liliopsida</taxon>
        <taxon>Poales</taxon>
        <taxon>Poaceae</taxon>
        <taxon>PACMAD clade</taxon>
        <taxon>Chloridoideae</taxon>
        <taxon>Cynodonteae</taxon>
        <taxon>Eleusininae</taxon>
        <taxon>Eleusine</taxon>
    </lineage>
</organism>
<dbReference type="Gene3D" id="1.25.40.420">
    <property type="match status" value="1"/>
</dbReference>
<reference evidence="3" key="1">
    <citation type="journal article" date="2018" name="DNA Res.">
        <title>Multiple hybrid de novo genome assembly of finger millet, an orphan allotetraploid crop.</title>
        <authorList>
            <person name="Hatakeyama M."/>
            <person name="Aluri S."/>
            <person name="Balachadran M.T."/>
            <person name="Sivarajan S.R."/>
            <person name="Patrignani A."/>
            <person name="Gruter S."/>
            <person name="Poveda L."/>
            <person name="Shimizu-Inatsugi R."/>
            <person name="Baeten J."/>
            <person name="Francoijs K.J."/>
            <person name="Nataraja K.N."/>
            <person name="Reddy Y.A.N."/>
            <person name="Phadnis S."/>
            <person name="Ravikumar R.L."/>
            <person name="Schlapbach R."/>
            <person name="Sreeman S.M."/>
            <person name="Shimizu K.K."/>
        </authorList>
    </citation>
    <scope>NUCLEOTIDE SEQUENCE</scope>
</reference>